<organism evidence="2 3">
    <name type="scientific">Geomonas diazotrophica</name>
    <dbReference type="NCBI Taxonomy" id="2843197"/>
    <lineage>
        <taxon>Bacteria</taxon>
        <taxon>Pseudomonadati</taxon>
        <taxon>Thermodesulfobacteriota</taxon>
        <taxon>Desulfuromonadia</taxon>
        <taxon>Geobacterales</taxon>
        <taxon>Geobacteraceae</taxon>
        <taxon>Geomonas</taxon>
    </lineage>
</organism>
<feature type="transmembrane region" description="Helical" evidence="1">
    <location>
        <begin position="116"/>
        <end position="136"/>
    </location>
</feature>
<dbReference type="Proteomes" id="UP000683493">
    <property type="component" value="Chromosome"/>
</dbReference>
<evidence type="ECO:0008006" key="4">
    <source>
        <dbReference type="Google" id="ProtNLM"/>
    </source>
</evidence>
<feature type="transmembrane region" description="Helical" evidence="1">
    <location>
        <begin position="187"/>
        <end position="213"/>
    </location>
</feature>
<feature type="transmembrane region" description="Helical" evidence="1">
    <location>
        <begin position="271"/>
        <end position="289"/>
    </location>
</feature>
<evidence type="ECO:0000313" key="2">
    <source>
        <dbReference type="EMBL" id="QWV99087.1"/>
    </source>
</evidence>
<sequence length="539" mass="58631">MNCPSSAPRGGTPRQLLLFLLFLVGICAAAVYIGAVPTRKFGHDIFFLLDNGWRVFTGQRPHLDFTSPWGPLSFLVVGAGMAAAQHSVDAIGYGNAMFACIAGVWGYLLCRDTVPYWPRFLVCLYLALLVVSPYSLGWGPLNSSHAMFYNRYGYALLGVLMIEALPWGDGLLRGSRAELLGGVSTGAVAAFTLFLKANYFAAALLLIGASFLWRGGVVKQRLAGIAAGFILATLAFLAYLQFDLGAILRDLDIAAGARAKSFSYAELGRKFSLNAMYLLFVLLLIIQSVRAKGGAGTGGRLVHGVLQGCFVFAVDMLLLCSNQQYSELPLTAIYALWVAVDVRACNGMSGRGEATPVSLGAKSTLLIGTAFFLVSFCTQLTGLAYGLVRKAAPSDLGSVARFTEARLESLLLYDDPAEPDSNGRRYVESVNDGMRLLRLNSVSSDRVLTMDMMNPFPYALGRPEPRGGMAAIAYNYTFSDSHRPSDQRFFGDADIVMVPKRPAAPGRMHEGLMRIYQPGLQARFRLAAESNQWFLFRRK</sequence>
<keyword evidence="3" id="KW-1185">Reference proteome</keyword>
<feature type="transmembrane region" description="Helical" evidence="1">
    <location>
        <begin position="16"/>
        <end position="35"/>
    </location>
</feature>
<keyword evidence="1" id="KW-0812">Transmembrane</keyword>
<feature type="transmembrane region" description="Helical" evidence="1">
    <location>
        <begin position="222"/>
        <end position="242"/>
    </location>
</feature>
<accession>A0ABX8JR34</accession>
<keyword evidence="1" id="KW-0472">Membrane</keyword>
<proteinExistence type="predicted"/>
<feature type="transmembrane region" description="Helical" evidence="1">
    <location>
        <begin position="301"/>
        <end position="319"/>
    </location>
</feature>
<dbReference type="EMBL" id="CP076724">
    <property type="protein sequence ID" value="QWV99087.1"/>
    <property type="molecule type" value="Genomic_DNA"/>
</dbReference>
<evidence type="ECO:0000313" key="3">
    <source>
        <dbReference type="Proteomes" id="UP000683493"/>
    </source>
</evidence>
<name>A0ABX8JR34_9BACT</name>
<evidence type="ECO:0000256" key="1">
    <source>
        <dbReference type="SAM" id="Phobius"/>
    </source>
</evidence>
<keyword evidence="1" id="KW-1133">Transmembrane helix</keyword>
<protein>
    <recommendedName>
        <fullName evidence="4">Glucosyl transferase GtrII</fullName>
    </recommendedName>
</protein>
<feature type="transmembrane region" description="Helical" evidence="1">
    <location>
        <begin position="91"/>
        <end position="110"/>
    </location>
</feature>
<reference evidence="2 3" key="1">
    <citation type="submission" date="2021-06" db="EMBL/GenBank/DDBJ databases">
        <title>Gemonas diversity in paddy soil.</title>
        <authorList>
            <person name="Liu G."/>
        </authorList>
    </citation>
    <scope>NUCLEOTIDE SEQUENCE [LARGE SCALE GENOMIC DNA]</scope>
    <source>
        <strain evidence="2 3">RG29</strain>
    </source>
</reference>
<gene>
    <name evidence="2" type="ORF">KP005_07350</name>
</gene>
<feature type="transmembrane region" description="Helical" evidence="1">
    <location>
        <begin position="365"/>
        <end position="388"/>
    </location>
</feature>